<dbReference type="AlphaFoldDB" id="A0A8T3BQ48"/>
<feature type="region of interest" description="Disordered" evidence="1">
    <location>
        <begin position="1"/>
        <end position="23"/>
    </location>
</feature>
<keyword evidence="3" id="KW-1185">Reference proteome</keyword>
<dbReference type="Proteomes" id="UP000829196">
    <property type="component" value="Unassembled WGS sequence"/>
</dbReference>
<dbReference type="EMBL" id="JAGYWB010000007">
    <property type="protein sequence ID" value="KAI0515830.1"/>
    <property type="molecule type" value="Genomic_DNA"/>
</dbReference>
<sequence>MIGSKARLGKSMGFESHERREGGGASALYWSLGTRRRREIGLRLLSLEESGSNHRD</sequence>
<protein>
    <submittedName>
        <fullName evidence="2">Uncharacterized protein</fullName>
    </submittedName>
</protein>
<organism evidence="2 3">
    <name type="scientific">Dendrobium nobile</name>
    <name type="common">Orchid</name>
    <dbReference type="NCBI Taxonomy" id="94219"/>
    <lineage>
        <taxon>Eukaryota</taxon>
        <taxon>Viridiplantae</taxon>
        <taxon>Streptophyta</taxon>
        <taxon>Embryophyta</taxon>
        <taxon>Tracheophyta</taxon>
        <taxon>Spermatophyta</taxon>
        <taxon>Magnoliopsida</taxon>
        <taxon>Liliopsida</taxon>
        <taxon>Asparagales</taxon>
        <taxon>Orchidaceae</taxon>
        <taxon>Epidendroideae</taxon>
        <taxon>Malaxideae</taxon>
        <taxon>Dendrobiinae</taxon>
        <taxon>Dendrobium</taxon>
    </lineage>
</organism>
<name>A0A8T3BQ48_DENNO</name>
<evidence type="ECO:0000313" key="3">
    <source>
        <dbReference type="Proteomes" id="UP000829196"/>
    </source>
</evidence>
<proteinExistence type="predicted"/>
<gene>
    <name evidence="2" type="ORF">KFK09_008498</name>
</gene>
<evidence type="ECO:0000313" key="2">
    <source>
        <dbReference type="EMBL" id="KAI0515830.1"/>
    </source>
</evidence>
<evidence type="ECO:0000256" key="1">
    <source>
        <dbReference type="SAM" id="MobiDB-lite"/>
    </source>
</evidence>
<reference evidence="2" key="1">
    <citation type="journal article" date="2022" name="Front. Genet.">
        <title>Chromosome-Scale Assembly of the Dendrobium nobile Genome Provides Insights Into the Molecular Mechanism of the Biosynthesis of the Medicinal Active Ingredient of Dendrobium.</title>
        <authorList>
            <person name="Xu Q."/>
            <person name="Niu S.-C."/>
            <person name="Li K.-L."/>
            <person name="Zheng P.-J."/>
            <person name="Zhang X.-J."/>
            <person name="Jia Y."/>
            <person name="Liu Y."/>
            <person name="Niu Y.-X."/>
            <person name="Yu L.-H."/>
            <person name="Chen D.-F."/>
            <person name="Zhang G.-Q."/>
        </authorList>
    </citation>
    <scope>NUCLEOTIDE SEQUENCE</scope>
    <source>
        <tissue evidence="2">Leaf</tissue>
    </source>
</reference>
<comment type="caution">
    <text evidence="2">The sequence shown here is derived from an EMBL/GenBank/DDBJ whole genome shotgun (WGS) entry which is preliminary data.</text>
</comment>
<accession>A0A8T3BQ48</accession>